<sequence length="93" mass="10771">MIIGVVCIIGALYYFVNSFSEWKVRRSKGEKPESIDSIAQWMFFIFAYAFISAFACIPLILILKIIGGASFVKEYWYWGFILCFSALIYLKRS</sequence>
<dbReference type="STRING" id="202956.BJN41_00615"/>
<name>A0A1E8E5M1_9GAMM</name>
<dbReference type="Proteomes" id="UP000186931">
    <property type="component" value="Unassembled WGS sequence"/>
</dbReference>
<reference evidence="2 3" key="1">
    <citation type="submission" date="2016-10" db="EMBL/GenBank/DDBJ databases">
        <title>Genome of airborne Acinetobacter sp. 5-2Ac02 in the hospital environment: Species near to Acinetobacter towneri.</title>
        <authorList>
            <person name="Barbosa B."/>
            <person name="Fernandez-Garcia L."/>
            <person name="Gato E."/>
            <person name="Leao R."/>
            <person name="Albano R."/>
            <person name="Fernandez B."/>
            <person name="Fernandez-Cuenca F."/>
            <person name="Marques E."/>
            <person name="Tomas M."/>
        </authorList>
    </citation>
    <scope>NUCLEOTIDE SEQUENCE [LARGE SCALE GENOMIC DNA]</scope>
    <source>
        <strain evidence="2 3">5-2Ac02</strain>
    </source>
</reference>
<evidence type="ECO:0000256" key="1">
    <source>
        <dbReference type="SAM" id="Phobius"/>
    </source>
</evidence>
<protein>
    <submittedName>
        <fullName evidence="2">Uncharacterized protein</fullName>
    </submittedName>
</protein>
<gene>
    <name evidence="2" type="ORF">BJN41_00615</name>
</gene>
<keyword evidence="1" id="KW-0812">Transmembrane</keyword>
<comment type="caution">
    <text evidence="2">The sequence shown here is derived from an EMBL/GenBank/DDBJ whole genome shotgun (WGS) entry which is preliminary data.</text>
</comment>
<keyword evidence="1" id="KW-1133">Transmembrane helix</keyword>
<feature type="transmembrane region" description="Helical" evidence="1">
    <location>
        <begin position="42"/>
        <end position="63"/>
    </location>
</feature>
<dbReference type="AlphaFoldDB" id="A0A1E8E5M1"/>
<dbReference type="EMBL" id="MKQS01000001">
    <property type="protein sequence ID" value="OFE44895.1"/>
    <property type="molecule type" value="Genomic_DNA"/>
</dbReference>
<accession>A0A1E8E5M1</accession>
<organism evidence="2 3">
    <name type="scientific">Acinetobacter towneri</name>
    <dbReference type="NCBI Taxonomy" id="202956"/>
    <lineage>
        <taxon>Bacteria</taxon>
        <taxon>Pseudomonadati</taxon>
        <taxon>Pseudomonadota</taxon>
        <taxon>Gammaproteobacteria</taxon>
        <taxon>Moraxellales</taxon>
        <taxon>Moraxellaceae</taxon>
        <taxon>Acinetobacter</taxon>
    </lineage>
</organism>
<evidence type="ECO:0000313" key="3">
    <source>
        <dbReference type="Proteomes" id="UP000186931"/>
    </source>
</evidence>
<feature type="transmembrane region" description="Helical" evidence="1">
    <location>
        <begin position="75"/>
        <end position="90"/>
    </location>
</feature>
<dbReference type="NCBIfam" id="NF045610">
    <property type="entry name" value="acin_4_helix"/>
    <property type="match status" value="1"/>
</dbReference>
<keyword evidence="1" id="KW-0472">Membrane</keyword>
<proteinExistence type="predicted"/>
<dbReference type="InterPro" id="IPR054673">
    <property type="entry name" value="Four_helix_put"/>
</dbReference>
<evidence type="ECO:0000313" key="2">
    <source>
        <dbReference type="EMBL" id="OFE44895.1"/>
    </source>
</evidence>